<evidence type="ECO:0000313" key="3">
    <source>
        <dbReference type="Proteomes" id="UP000199086"/>
    </source>
</evidence>
<gene>
    <name evidence="2" type="ORF">GA0111570_111109</name>
</gene>
<evidence type="ECO:0000256" key="1">
    <source>
        <dbReference type="SAM" id="MobiDB-lite"/>
    </source>
</evidence>
<organism evidence="2 3">
    <name type="scientific">Raineyella antarctica</name>
    <dbReference type="NCBI Taxonomy" id="1577474"/>
    <lineage>
        <taxon>Bacteria</taxon>
        <taxon>Bacillati</taxon>
        <taxon>Actinomycetota</taxon>
        <taxon>Actinomycetes</taxon>
        <taxon>Propionibacteriales</taxon>
        <taxon>Propionibacteriaceae</taxon>
        <taxon>Raineyella</taxon>
    </lineage>
</organism>
<keyword evidence="3" id="KW-1185">Reference proteome</keyword>
<dbReference type="InterPro" id="IPR027417">
    <property type="entry name" value="P-loop_NTPase"/>
</dbReference>
<proteinExistence type="predicted"/>
<reference evidence="2 3" key="1">
    <citation type="submission" date="2016-06" db="EMBL/GenBank/DDBJ databases">
        <authorList>
            <person name="Olsen C.W."/>
            <person name="Carey S."/>
            <person name="Hinshaw L."/>
            <person name="Karasin A.I."/>
        </authorList>
    </citation>
    <scope>NUCLEOTIDE SEQUENCE [LARGE SCALE GENOMIC DNA]</scope>
    <source>
        <strain evidence="2 3">LZ-22</strain>
    </source>
</reference>
<protein>
    <recommendedName>
        <fullName evidence="4">ABC transporter</fullName>
    </recommendedName>
</protein>
<dbReference type="EMBL" id="FMYF01000011">
    <property type="protein sequence ID" value="SDB95695.1"/>
    <property type="molecule type" value="Genomic_DNA"/>
</dbReference>
<dbReference type="Gene3D" id="3.40.50.300">
    <property type="entry name" value="P-loop containing nucleotide triphosphate hydrolases"/>
    <property type="match status" value="1"/>
</dbReference>
<accession>A0A1G6HPA5</accession>
<dbReference type="SUPFAM" id="SSF52540">
    <property type="entry name" value="P-loop containing nucleoside triphosphate hydrolases"/>
    <property type="match status" value="1"/>
</dbReference>
<dbReference type="AlphaFoldDB" id="A0A1G6HPA5"/>
<evidence type="ECO:0000313" key="2">
    <source>
        <dbReference type="EMBL" id="SDB95695.1"/>
    </source>
</evidence>
<sequence length="244" mass="26342">MVTNEPCVIRARELQLASSRGPVYGPIDLDVPAGRLIGLVSPEGGGRTSLLLTLAGRMRFTAGTLTVLDRPLPRSTAYVQGHSALANFADIDAPDDGLTPRELFRERAGLLVPLWRRIPGWGDRSVQGPLEQVFADRTPPAPDEQIWRLEALDRTLLAISLALLGRPHLLVVDDIDALHHPADQLVTWRALQRLTSPDLTVVASAAARELVPPEVEAIDPHGPLSVPARSADTPLPPATPIEVL</sequence>
<dbReference type="STRING" id="1577474.GA0111570_111109"/>
<name>A0A1G6HPA5_9ACTN</name>
<dbReference type="Proteomes" id="UP000199086">
    <property type="component" value="Unassembled WGS sequence"/>
</dbReference>
<feature type="compositionally biased region" description="Pro residues" evidence="1">
    <location>
        <begin position="234"/>
        <end position="244"/>
    </location>
</feature>
<feature type="region of interest" description="Disordered" evidence="1">
    <location>
        <begin position="218"/>
        <end position="244"/>
    </location>
</feature>
<evidence type="ECO:0008006" key="4">
    <source>
        <dbReference type="Google" id="ProtNLM"/>
    </source>
</evidence>